<feature type="domain" description="HTH cro/C1-type" evidence="1">
    <location>
        <begin position="23"/>
        <end position="76"/>
    </location>
</feature>
<dbReference type="Proteomes" id="UP001431313">
    <property type="component" value="Unassembled WGS sequence"/>
</dbReference>
<proteinExistence type="predicted"/>
<protein>
    <submittedName>
        <fullName evidence="2">Helix-turn-helix transcriptional regulator</fullName>
    </submittedName>
</protein>
<accession>A0ABT2CBI5</accession>
<dbReference type="Pfam" id="PF01381">
    <property type="entry name" value="HTH_3"/>
    <property type="match status" value="1"/>
</dbReference>
<comment type="caution">
    <text evidence="2">The sequence shown here is derived from an EMBL/GenBank/DDBJ whole genome shotgun (WGS) entry which is preliminary data.</text>
</comment>
<dbReference type="EMBL" id="JANUGQ010000002">
    <property type="protein sequence ID" value="MCS0634777.1"/>
    <property type="molecule type" value="Genomic_DNA"/>
</dbReference>
<evidence type="ECO:0000313" key="2">
    <source>
        <dbReference type="EMBL" id="MCS0634777.1"/>
    </source>
</evidence>
<dbReference type="InterPro" id="IPR043917">
    <property type="entry name" value="DUF5753"/>
</dbReference>
<keyword evidence="3" id="KW-1185">Reference proteome</keyword>
<sequence length="271" mass="30169">MTLSEALAASASDNPRDFMRQELIRRRTLAGLKQEELAKKINVSPDYISKLERGVRPITLELAIRLDAALNTGGTFVGALGLAEADPTSPEFFAYVKEMEKSARRIEAWAPSLIPGLLQIEGYAYSTISSVMAYDSQEMLRVKVKDRLDRAQIFDSDEPPEYWAIVAEAVLREPLPGGMMEEQRAHLVELIESRQIVLQILETKIGMHALRTGSLWIMTLDDGFQFAYTEGPYSGSIMDDAKRLAACRRSYDLVRADALSPAASLALLKEI</sequence>
<dbReference type="CDD" id="cd00093">
    <property type="entry name" value="HTH_XRE"/>
    <property type="match status" value="1"/>
</dbReference>
<dbReference type="Pfam" id="PF19054">
    <property type="entry name" value="DUF5753"/>
    <property type="match status" value="1"/>
</dbReference>
<evidence type="ECO:0000259" key="1">
    <source>
        <dbReference type="PROSITE" id="PS50943"/>
    </source>
</evidence>
<dbReference type="InterPro" id="IPR010982">
    <property type="entry name" value="Lambda_DNA-bd_dom_sf"/>
</dbReference>
<organism evidence="2 3">
    <name type="scientific">Streptomyces pyxinae</name>
    <dbReference type="NCBI Taxonomy" id="2970734"/>
    <lineage>
        <taxon>Bacteria</taxon>
        <taxon>Bacillati</taxon>
        <taxon>Actinomycetota</taxon>
        <taxon>Actinomycetes</taxon>
        <taxon>Kitasatosporales</taxon>
        <taxon>Streptomycetaceae</taxon>
        <taxon>Streptomyces</taxon>
    </lineage>
</organism>
<evidence type="ECO:0000313" key="3">
    <source>
        <dbReference type="Proteomes" id="UP001431313"/>
    </source>
</evidence>
<dbReference type="PROSITE" id="PS50943">
    <property type="entry name" value="HTH_CROC1"/>
    <property type="match status" value="1"/>
</dbReference>
<reference evidence="2" key="1">
    <citation type="submission" date="2022-08" db="EMBL/GenBank/DDBJ databases">
        <authorList>
            <person name="Somphong A."/>
            <person name="Phongsopitanun W."/>
        </authorList>
    </citation>
    <scope>NUCLEOTIDE SEQUENCE</scope>
    <source>
        <strain evidence="2">LP05-1</strain>
    </source>
</reference>
<dbReference type="InterPro" id="IPR001387">
    <property type="entry name" value="Cro/C1-type_HTH"/>
</dbReference>
<dbReference type="RefSeq" id="WP_258785416.1">
    <property type="nucleotide sequence ID" value="NZ_JANUGQ010000002.1"/>
</dbReference>
<gene>
    <name evidence="2" type="ORF">NX801_03710</name>
</gene>
<dbReference type="SUPFAM" id="SSF47413">
    <property type="entry name" value="lambda repressor-like DNA-binding domains"/>
    <property type="match status" value="1"/>
</dbReference>
<dbReference type="Gene3D" id="1.10.260.40">
    <property type="entry name" value="lambda repressor-like DNA-binding domains"/>
    <property type="match status" value="1"/>
</dbReference>
<dbReference type="SMART" id="SM00530">
    <property type="entry name" value="HTH_XRE"/>
    <property type="match status" value="1"/>
</dbReference>
<name>A0ABT2CBI5_9ACTN</name>